<sequence>MTQLLEIIETNQLLLKHKEEMLSFSSRVSKVREAYLFSRFEIYDQVICLRRNQKLFAFQLVQTFDLGDEKFVYFGPLFSRMSCFLDLFMSYIQVLMEKNVGRKIHLLAEIENPEVLLLFKALFDDCAYPKFQVSEVPEEVKEKVHVFSKKLTHIGELDLERLTSKSKDPLYQYKSTYPEVENWLCSRKLDLSQGVNVVLYSTIPDDPNARDTFNRQLESGRKRMLNWKEGKKEVLDLFEGGVVSNV</sequence>
<evidence type="ECO:0000313" key="1">
    <source>
        <dbReference type="EMBL" id="MFD1780710.1"/>
    </source>
</evidence>
<organism evidence="1 2">
    <name type="scientific">Fredinandcohnia salidurans</name>
    <dbReference type="NCBI Taxonomy" id="2595041"/>
    <lineage>
        <taxon>Bacteria</taxon>
        <taxon>Bacillati</taxon>
        <taxon>Bacillota</taxon>
        <taxon>Bacilli</taxon>
        <taxon>Bacillales</taxon>
        <taxon>Bacillaceae</taxon>
        <taxon>Fredinandcohnia</taxon>
    </lineage>
</organism>
<protein>
    <submittedName>
        <fullName evidence="1">Uncharacterized protein</fullName>
    </submittedName>
</protein>
<gene>
    <name evidence="1" type="ORF">ACFSFW_18760</name>
</gene>
<evidence type="ECO:0000313" key="2">
    <source>
        <dbReference type="Proteomes" id="UP001597227"/>
    </source>
</evidence>
<name>A0ABW4MW94_9BACI</name>
<dbReference type="RefSeq" id="WP_388040480.1">
    <property type="nucleotide sequence ID" value="NZ_JBHUEK010000026.1"/>
</dbReference>
<dbReference type="Proteomes" id="UP001597227">
    <property type="component" value="Unassembled WGS sequence"/>
</dbReference>
<comment type="caution">
    <text evidence="1">The sequence shown here is derived from an EMBL/GenBank/DDBJ whole genome shotgun (WGS) entry which is preliminary data.</text>
</comment>
<reference evidence="2" key="1">
    <citation type="journal article" date="2019" name="Int. J. Syst. Evol. Microbiol.">
        <title>The Global Catalogue of Microorganisms (GCM) 10K type strain sequencing project: providing services to taxonomists for standard genome sequencing and annotation.</title>
        <authorList>
            <consortium name="The Broad Institute Genomics Platform"/>
            <consortium name="The Broad Institute Genome Sequencing Center for Infectious Disease"/>
            <person name="Wu L."/>
            <person name="Ma J."/>
        </authorList>
    </citation>
    <scope>NUCLEOTIDE SEQUENCE [LARGE SCALE GENOMIC DNA]</scope>
    <source>
        <strain evidence="2">CCUG 15531</strain>
    </source>
</reference>
<accession>A0ABW4MW94</accession>
<keyword evidence="2" id="KW-1185">Reference proteome</keyword>
<dbReference type="EMBL" id="JBHUEK010000026">
    <property type="protein sequence ID" value="MFD1780710.1"/>
    <property type="molecule type" value="Genomic_DNA"/>
</dbReference>
<proteinExistence type="predicted"/>